<comment type="caution">
    <text evidence="1">The sequence shown here is derived from an EMBL/GenBank/DDBJ whole genome shotgun (WGS) entry which is preliminary data.</text>
</comment>
<dbReference type="Gene3D" id="3.10.450.50">
    <property type="match status" value="1"/>
</dbReference>
<dbReference type="Pfam" id="PF07366">
    <property type="entry name" value="SnoaL"/>
    <property type="match status" value="1"/>
</dbReference>
<dbReference type="EMBL" id="MHQN01000033">
    <property type="protein sequence ID" value="OHA02611.1"/>
    <property type="molecule type" value="Genomic_DNA"/>
</dbReference>
<proteinExistence type="predicted"/>
<dbReference type="InterPro" id="IPR009959">
    <property type="entry name" value="Cyclase_SnoaL-like"/>
</dbReference>
<dbReference type="GO" id="GO:0030638">
    <property type="term" value="P:polyketide metabolic process"/>
    <property type="evidence" value="ECO:0007669"/>
    <property type="project" value="InterPro"/>
</dbReference>
<dbReference type="AlphaFoldDB" id="A0A1G2KVX0"/>
<name>A0A1G2KVX0_9BACT</name>
<evidence type="ECO:0000313" key="2">
    <source>
        <dbReference type="Proteomes" id="UP000177177"/>
    </source>
</evidence>
<dbReference type="PANTHER" id="PTHR38436">
    <property type="entry name" value="POLYKETIDE CYCLASE SNOAL-LIKE DOMAIN"/>
    <property type="match status" value="1"/>
</dbReference>
<sequence>MENLKEIVKPFYTDCLTVNTHADPGAVMSRVLADGFQSIGSVDTKSKEKLTGEVLFFWKLIPDMKWGIQEMFQDGNRVIVRSIASGSPKGDFMGMPMDGSASFKIMTIDIHTVENGQIAKVYHLEDWATGMKQLKS</sequence>
<gene>
    <name evidence="1" type="ORF">A3C92_03130</name>
</gene>
<dbReference type="InterPro" id="IPR032710">
    <property type="entry name" value="NTF2-like_dom_sf"/>
</dbReference>
<dbReference type="Proteomes" id="UP000177177">
    <property type="component" value="Unassembled WGS sequence"/>
</dbReference>
<organism evidence="1 2">
    <name type="scientific">Candidatus Sungbacteria bacterium RIFCSPHIGHO2_02_FULL_53_17</name>
    <dbReference type="NCBI Taxonomy" id="1802275"/>
    <lineage>
        <taxon>Bacteria</taxon>
        <taxon>Candidatus Sungiibacteriota</taxon>
    </lineage>
</organism>
<evidence type="ECO:0008006" key="3">
    <source>
        <dbReference type="Google" id="ProtNLM"/>
    </source>
</evidence>
<evidence type="ECO:0000313" key="1">
    <source>
        <dbReference type="EMBL" id="OHA02611.1"/>
    </source>
</evidence>
<dbReference type="PANTHER" id="PTHR38436:SF1">
    <property type="entry name" value="ESTER CYCLASE"/>
    <property type="match status" value="1"/>
</dbReference>
<protein>
    <recommendedName>
        <fullName evidence="3">Polyketide cyclase</fullName>
    </recommendedName>
</protein>
<reference evidence="1 2" key="1">
    <citation type="journal article" date="2016" name="Nat. Commun.">
        <title>Thousands of microbial genomes shed light on interconnected biogeochemical processes in an aquifer system.</title>
        <authorList>
            <person name="Anantharaman K."/>
            <person name="Brown C.T."/>
            <person name="Hug L.A."/>
            <person name="Sharon I."/>
            <person name="Castelle C.J."/>
            <person name="Probst A.J."/>
            <person name="Thomas B.C."/>
            <person name="Singh A."/>
            <person name="Wilkins M.J."/>
            <person name="Karaoz U."/>
            <person name="Brodie E.L."/>
            <person name="Williams K.H."/>
            <person name="Hubbard S.S."/>
            <person name="Banfield J.F."/>
        </authorList>
    </citation>
    <scope>NUCLEOTIDE SEQUENCE [LARGE SCALE GENOMIC DNA]</scope>
</reference>
<dbReference type="SUPFAM" id="SSF54427">
    <property type="entry name" value="NTF2-like"/>
    <property type="match status" value="1"/>
</dbReference>
<accession>A0A1G2KVX0</accession>